<keyword evidence="2" id="KW-1185">Reference proteome</keyword>
<proteinExistence type="predicted"/>
<evidence type="ECO:0000313" key="2">
    <source>
        <dbReference type="Proteomes" id="UP000789396"/>
    </source>
</evidence>
<protein>
    <submittedName>
        <fullName evidence="1">12452_t:CDS:1</fullName>
    </submittedName>
</protein>
<organism evidence="1 2">
    <name type="scientific">Racocetra fulgida</name>
    <dbReference type="NCBI Taxonomy" id="60492"/>
    <lineage>
        <taxon>Eukaryota</taxon>
        <taxon>Fungi</taxon>
        <taxon>Fungi incertae sedis</taxon>
        <taxon>Mucoromycota</taxon>
        <taxon>Glomeromycotina</taxon>
        <taxon>Glomeromycetes</taxon>
        <taxon>Diversisporales</taxon>
        <taxon>Gigasporaceae</taxon>
        <taxon>Racocetra</taxon>
    </lineage>
</organism>
<comment type="caution">
    <text evidence="1">The sequence shown here is derived from an EMBL/GenBank/DDBJ whole genome shotgun (WGS) entry which is preliminary data.</text>
</comment>
<accession>A0A9N9PAP5</accession>
<dbReference type="EMBL" id="CAJVPZ010102093">
    <property type="protein sequence ID" value="CAG8822409.1"/>
    <property type="molecule type" value="Genomic_DNA"/>
</dbReference>
<evidence type="ECO:0000313" key="1">
    <source>
        <dbReference type="EMBL" id="CAG8822409.1"/>
    </source>
</evidence>
<sequence>QYYPANGLCIRVEDSENYNKPRSDIVNLDISNQNLEGSLQIGNTFPKLEKLN</sequence>
<feature type="non-terminal residue" evidence="1">
    <location>
        <position position="1"/>
    </location>
</feature>
<dbReference type="OrthoDB" id="204638at2759"/>
<reference evidence="1" key="1">
    <citation type="submission" date="2021-06" db="EMBL/GenBank/DDBJ databases">
        <authorList>
            <person name="Kallberg Y."/>
            <person name="Tangrot J."/>
            <person name="Rosling A."/>
        </authorList>
    </citation>
    <scope>NUCLEOTIDE SEQUENCE</scope>
    <source>
        <strain evidence="1">IN212</strain>
    </source>
</reference>
<feature type="non-terminal residue" evidence="1">
    <location>
        <position position="52"/>
    </location>
</feature>
<dbReference type="AlphaFoldDB" id="A0A9N9PAP5"/>
<dbReference type="Proteomes" id="UP000789396">
    <property type="component" value="Unassembled WGS sequence"/>
</dbReference>
<gene>
    <name evidence="1" type="ORF">RFULGI_LOCUS19762</name>
</gene>
<name>A0A9N9PAP5_9GLOM</name>